<evidence type="ECO:0000259" key="5">
    <source>
        <dbReference type="PROSITE" id="PS50075"/>
    </source>
</evidence>
<dbReference type="Gene3D" id="3.30.559.10">
    <property type="entry name" value="Chloramphenicol acetyltransferase-like domain"/>
    <property type="match status" value="1"/>
</dbReference>
<gene>
    <name evidence="6" type="ORF">GA0070617_5797</name>
</gene>
<feature type="domain" description="Carrier" evidence="5">
    <location>
        <begin position="982"/>
        <end position="1057"/>
    </location>
</feature>
<dbReference type="GO" id="GO:0005829">
    <property type="term" value="C:cytosol"/>
    <property type="evidence" value="ECO:0007669"/>
    <property type="project" value="TreeGrafter"/>
</dbReference>
<keyword evidence="2" id="KW-0596">Phosphopantetheine</keyword>
<dbReference type="CDD" id="cd19531">
    <property type="entry name" value="LCL_NRPS-like"/>
    <property type="match status" value="1"/>
</dbReference>
<protein>
    <submittedName>
        <fullName evidence="6">Amino acid adenylation domain-containing protein</fullName>
    </submittedName>
</protein>
<dbReference type="RefSeq" id="WP_091445410.1">
    <property type="nucleotide sequence ID" value="NZ_BMMJ01000003.1"/>
</dbReference>
<comment type="cofactor">
    <cofactor evidence="1">
        <name>pantetheine 4'-phosphate</name>
        <dbReference type="ChEBI" id="CHEBI:47942"/>
    </cofactor>
</comment>
<dbReference type="GO" id="GO:0043041">
    <property type="term" value="P:amino acid activation for nonribosomal peptide biosynthetic process"/>
    <property type="evidence" value="ECO:0007669"/>
    <property type="project" value="TreeGrafter"/>
</dbReference>
<dbReference type="Gene3D" id="1.10.1200.10">
    <property type="entry name" value="ACP-like"/>
    <property type="match status" value="1"/>
</dbReference>
<dbReference type="InterPro" id="IPR001242">
    <property type="entry name" value="Condensation_dom"/>
</dbReference>
<dbReference type="InterPro" id="IPR020806">
    <property type="entry name" value="PKS_PP-bd"/>
</dbReference>
<keyword evidence="7" id="KW-1185">Reference proteome</keyword>
<dbReference type="FunFam" id="3.40.50.12780:FF:000012">
    <property type="entry name" value="Non-ribosomal peptide synthetase"/>
    <property type="match status" value="1"/>
</dbReference>
<evidence type="ECO:0000313" key="7">
    <source>
        <dbReference type="Proteomes" id="UP000198937"/>
    </source>
</evidence>
<dbReference type="AlphaFoldDB" id="A0A1C6VGU5"/>
<name>A0A1C6VGU5_9ACTN</name>
<dbReference type="PROSITE" id="PS00455">
    <property type="entry name" value="AMP_BINDING"/>
    <property type="match status" value="1"/>
</dbReference>
<dbReference type="InterPro" id="IPR036736">
    <property type="entry name" value="ACP-like_sf"/>
</dbReference>
<dbReference type="Pfam" id="PF13193">
    <property type="entry name" value="AMP-binding_C"/>
    <property type="match status" value="1"/>
</dbReference>
<reference evidence="6 7" key="1">
    <citation type="submission" date="2016-06" db="EMBL/GenBank/DDBJ databases">
        <authorList>
            <person name="Kjaerup R.B."/>
            <person name="Dalgaard T.S."/>
            <person name="Juul-Madsen H.R."/>
        </authorList>
    </citation>
    <scope>NUCLEOTIDE SEQUENCE [LARGE SCALE GENOMIC DNA]</scope>
    <source>
        <strain evidence="6 7">DSM 45577</strain>
    </source>
</reference>
<evidence type="ECO:0000256" key="1">
    <source>
        <dbReference type="ARBA" id="ARBA00001957"/>
    </source>
</evidence>
<dbReference type="GO" id="GO:0009366">
    <property type="term" value="C:enterobactin synthetase complex"/>
    <property type="evidence" value="ECO:0007669"/>
    <property type="project" value="TreeGrafter"/>
</dbReference>
<evidence type="ECO:0000256" key="3">
    <source>
        <dbReference type="ARBA" id="ARBA00022553"/>
    </source>
</evidence>
<proteinExistence type="predicted"/>
<dbReference type="InterPro" id="IPR023213">
    <property type="entry name" value="CAT-like_dom_sf"/>
</dbReference>
<dbReference type="Gene3D" id="3.30.300.30">
    <property type="match status" value="1"/>
</dbReference>
<dbReference type="SMART" id="SM00823">
    <property type="entry name" value="PKS_PP"/>
    <property type="match status" value="1"/>
</dbReference>
<dbReference type="InterPro" id="IPR000873">
    <property type="entry name" value="AMP-dep_synth/lig_dom"/>
</dbReference>
<dbReference type="GO" id="GO:0008610">
    <property type="term" value="P:lipid biosynthetic process"/>
    <property type="evidence" value="ECO:0007669"/>
    <property type="project" value="UniProtKB-ARBA"/>
</dbReference>
<sequence>MPDSESRDHPLAPNQQAMFFLHQLAPASTAFTIVVAARSDGPLQPEPLRQAVTGLVNHHPALRTTFPSVDGDVVQRVAPPAPVDVTWHRPAAGTDTDRLVTSLAERPFDLATGPVLRVDVIDDGAAGPLLLLVVHHLVADLWSMQIVAAELGERYAAALAGTAWPTPVRPVPGFPQLAADQHLRLAGARGTELREFWRAELHGAPTTLDLPTDRPRPPVRQFGGDTARFSLDPQLTAALRGLAERTGTTLYTVLLAAYQILLHRHTGQPEVLVGSPVHGRRAGGLRTVGFFVNTVVMRGRIVAGEPGTALLARLHATTRAALRHAELPLTEVVRGLRVPRDPSRAPLVQALFNLMRPVGPQATALAGFATGVPATALSMGPHRMTPVPVAQRHSQLDLTLTVAEVGDRLHGQLQYDTALFDRSTADRFTARLRTLLAALAAEPDRPVGTLPMLDVAERDTVLHAWNDTAMPFQPADDLGGQVARQARRTPDAPAVRGPDVRLGYAELDRAANRLAHRLVAAGAGPGRIVGLHLERGAALVVAALAVLRTGAAYLPLDPELPADRLAFMVADARPVVLLTDAETAVPAADLPTLRLPTPTADPADPGPPVVRIPPESSAYVIYTSGSTGRPKGVAVPHRALVNFLAAMRRLFDFGPGHRMLAVTTFSFDIAVLELFLPLVTGGSTEIVTRDVAADGHELRRRLTDGAVTHLQATPVTWQLLLDAGWRDGAAITALCGGEAMPAALAARLTGVAGQVWNMYGPTETTIWSAAARVDGGPGPVPIGRPVGNTQVYVLDAAMQPVPPGVVGEIYLGGAGVAHGYLHRPGLTAARFLPDPYGATPGGRLYRTGDLGRYRPDGQLDYLGRTDLQVKLNGLRIELGEIEAAFEAQPGVRRAAVTVHRRDGRTPVLVGYLTATTAPTADDPTRQADGARLRSSVARTLPGYMVPSTLVWLDELPLTANGKVDRAALPAPEQAATGRVVEPPAGPVERDIAALVGELLGGVEVGRTDNLFELGGDSLTMSRLVIRLRDSFGVAVPLHQLFDDPTVARLAALVSTAADGAASAASGGPPPAAAGGSAPAPAVTRVDRSRYVAGRAGGALRLPESLRRPKHVD</sequence>
<dbReference type="NCBIfam" id="TIGR01733">
    <property type="entry name" value="AA-adenyl-dom"/>
    <property type="match status" value="1"/>
</dbReference>
<dbReference type="SUPFAM" id="SSF47336">
    <property type="entry name" value="ACP-like"/>
    <property type="match status" value="1"/>
</dbReference>
<organism evidence="6 7">
    <name type="scientific">Micromonospora yangpuensis</name>
    <dbReference type="NCBI Taxonomy" id="683228"/>
    <lineage>
        <taxon>Bacteria</taxon>
        <taxon>Bacillati</taxon>
        <taxon>Actinomycetota</taxon>
        <taxon>Actinomycetes</taxon>
        <taxon>Micromonosporales</taxon>
        <taxon>Micromonosporaceae</taxon>
        <taxon>Micromonospora</taxon>
    </lineage>
</organism>
<dbReference type="InterPro" id="IPR010071">
    <property type="entry name" value="AA_adenyl_dom"/>
</dbReference>
<dbReference type="Pfam" id="PF00668">
    <property type="entry name" value="Condensation"/>
    <property type="match status" value="1"/>
</dbReference>
<dbReference type="Proteomes" id="UP000198937">
    <property type="component" value="Unassembled WGS sequence"/>
</dbReference>
<keyword evidence="3" id="KW-0597">Phosphoprotein</keyword>
<dbReference type="InterPro" id="IPR009081">
    <property type="entry name" value="PP-bd_ACP"/>
</dbReference>
<dbReference type="SUPFAM" id="SSF56801">
    <property type="entry name" value="Acetyl-CoA synthetase-like"/>
    <property type="match status" value="1"/>
</dbReference>
<dbReference type="Gene3D" id="3.40.50.980">
    <property type="match status" value="2"/>
</dbReference>
<dbReference type="InterPro" id="IPR020845">
    <property type="entry name" value="AMP-binding_CS"/>
</dbReference>
<dbReference type="GO" id="GO:0031177">
    <property type="term" value="F:phosphopantetheine binding"/>
    <property type="evidence" value="ECO:0007669"/>
    <property type="project" value="InterPro"/>
</dbReference>
<evidence type="ECO:0000256" key="4">
    <source>
        <dbReference type="SAM" id="MobiDB-lite"/>
    </source>
</evidence>
<dbReference type="PROSITE" id="PS50075">
    <property type="entry name" value="CARRIER"/>
    <property type="match status" value="1"/>
</dbReference>
<dbReference type="Pfam" id="PF00550">
    <property type="entry name" value="PP-binding"/>
    <property type="match status" value="1"/>
</dbReference>
<dbReference type="GO" id="GO:0009239">
    <property type="term" value="P:enterobactin biosynthetic process"/>
    <property type="evidence" value="ECO:0007669"/>
    <property type="project" value="TreeGrafter"/>
</dbReference>
<dbReference type="Pfam" id="PF00501">
    <property type="entry name" value="AMP-binding"/>
    <property type="match status" value="1"/>
</dbReference>
<dbReference type="GO" id="GO:0047527">
    <property type="term" value="F:2,3-dihydroxybenzoate-serine ligase activity"/>
    <property type="evidence" value="ECO:0007669"/>
    <property type="project" value="TreeGrafter"/>
</dbReference>
<dbReference type="PANTHER" id="PTHR45527:SF1">
    <property type="entry name" value="FATTY ACID SYNTHASE"/>
    <property type="match status" value="1"/>
</dbReference>
<dbReference type="CDD" id="cd12116">
    <property type="entry name" value="A_NRPS_Ta1_like"/>
    <property type="match status" value="1"/>
</dbReference>
<dbReference type="InterPro" id="IPR045851">
    <property type="entry name" value="AMP-bd_C_sf"/>
</dbReference>
<dbReference type="STRING" id="683228.GA0070617_5797"/>
<dbReference type="InterPro" id="IPR025110">
    <property type="entry name" value="AMP-bd_C"/>
</dbReference>
<evidence type="ECO:0000313" key="6">
    <source>
        <dbReference type="EMBL" id="SCL65546.1"/>
    </source>
</evidence>
<dbReference type="PANTHER" id="PTHR45527">
    <property type="entry name" value="NONRIBOSOMAL PEPTIDE SYNTHETASE"/>
    <property type="match status" value="1"/>
</dbReference>
<dbReference type="Gene3D" id="2.30.38.10">
    <property type="entry name" value="Luciferase, Domain 3"/>
    <property type="match status" value="1"/>
</dbReference>
<dbReference type="OrthoDB" id="2472181at2"/>
<evidence type="ECO:0000256" key="2">
    <source>
        <dbReference type="ARBA" id="ARBA00022450"/>
    </source>
</evidence>
<dbReference type="FunFam" id="3.40.50.980:FF:000001">
    <property type="entry name" value="Non-ribosomal peptide synthetase"/>
    <property type="match status" value="1"/>
</dbReference>
<accession>A0A1C6VGU5</accession>
<dbReference type="Gene3D" id="3.30.559.30">
    <property type="entry name" value="Nonribosomal peptide synthetase, condensation domain"/>
    <property type="match status" value="1"/>
</dbReference>
<feature type="region of interest" description="Disordered" evidence="4">
    <location>
        <begin position="1060"/>
        <end position="1081"/>
    </location>
</feature>
<dbReference type="EMBL" id="FMIA01000002">
    <property type="protein sequence ID" value="SCL65546.1"/>
    <property type="molecule type" value="Genomic_DNA"/>
</dbReference>
<dbReference type="FunFam" id="3.30.300.30:FF:000010">
    <property type="entry name" value="Enterobactin synthetase component F"/>
    <property type="match status" value="1"/>
</dbReference>
<dbReference type="SUPFAM" id="SSF52777">
    <property type="entry name" value="CoA-dependent acyltransferases"/>
    <property type="match status" value="2"/>
</dbReference>
<dbReference type="FunFam" id="2.30.38.10:FF:000001">
    <property type="entry name" value="Non-ribosomal peptide synthetase PvdI"/>
    <property type="match status" value="1"/>
</dbReference>